<dbReference type="EMBL" id="BBMN01000009">
    <property type="protein sequence ID" value="GAL05908.1"/>
    <property type="molecule type" value="Genomic_DNA"/>
</dbReference>
<keyword evidence="3" id="KW-0413">Isomerase</keyword>
<protein>
    <submittedName>
        <fullName evidence="3">Glutamate-1-semialdehyde aminotransferase</fullName>
        <ecNumber evidence="3">5.4.3.8</ecNumber>
    </submittedName>
</protein>
<evidence type="ECO:0000256" key="2">
    <source>
        <dbReference type="ARBA" id="ARBA00022898"/>
    </source>
</evidence>
<evidence type="ECO:0000313" key="3">
    <source>
        <dbReference type="EMBL" id="GAL05908.1"/>
    </source>
</evidence>
<accession>A0A090QUG7</accession>
<dbReference type="Gene3D" id="3.40.640.10">
    <property type="entry name" value="Type I PLP-dependent aspartate aminotransferase-like (Major domain)"/>
    <property type="match status" value="1"/>
</dbReference>
<reference evidence="3 4" key="1">
    <citation type="journal article" date="2014" name="Genome Announc.">
        <title>Draft Genome Sequences of Two Vibrionaceae Species, Vibrio ponticus C121 and Photobacterium aphoticum C119, Isolated as Coral Reef Microbiota.</title>
        <authorList>
            <person name="Al-saari N."/>
            <person name="Meirelles P.M."/>
            <person name="Mino S."/>
            <person name="Suda W."/>
            <person name="Oshima K."/>
            <person name="Hattori M."/>
            <person name="Ohkuma M."/>
            <person name="Thompson F.L."/>
            <person name="Gomez-Gil B."/>
            <person name="Sawabe T."/>
            <person name="Sawabe T."/>
        </authorList>
    </citation>
    <scope>NUCLEOTIDE SEQUENCE [LARGE SCALE GENOMIC DNA]</scope>
    <source>
        <strain evidence="3 4">JCM 19237</strain>
    </source>
</reference>
<dbReference type="SUPFAM" id="SSF53383">
    <property type="entry name" value="PLP-dependent transferases"/>
    <property type="match status" value="1"/>
</dbReference>
<evidence type="ECO:0000313" key="4">
    <source>
        <dbReference type="Proteomes" id="UP000029227"/>
    </source>
</evidence>
<dbReference type="GO" id="GO:0030170">
    <property type="term" value="F:pyridoxal phosphate binding"/>
    <property type="evidence" value="ECO:0007669"/>
    <property type="project" value="InterPro"/>
</dbReference>
<evidence type="ECO:0000256" key="1">
    <source>
        <dbReference type="ARBA" id="ARBA00001933"/>
    </source>
</evidence>
<dbReference type="Gene3D" id="3.90.1150.10">
    <property type="entry name" value="Aspartate Aminotransferase, domain 1"/>
    <property type="match status" value="1"/>
</dbReference>
<dbReference type="PANTHER" id="PTHR43713">
    <property type="entry name" value="GLUTAMATE-1-SEMIALDEHYDE 2,1-AMINOMUTASE"/>
    <property type="match status" value="1"/>
</dbReference>
<dbReference type="PANTHER" id="PTHR43713:SF3">
    <property type="entry name" value="GLUTAMATE-1-SEMIALDEHYDE 2,1-AMINOMUTASE 1, CHLOROPLASTIC-RELATED"/>
    <property type="match status" value="1"/>
</dbReference>
<keyword evidence="2" id="KW-0663">Pyridoxal phosphate</keyword>
<keyword evidence="3" id="KW-0032">Aminotransferase</keyword>
<comment type="caution">
    <text evidence="3">The sequence shown here is derived from an EMBL/GenBank/DDBJ whole genome shotgun (WGS) entry which is preliminary data.</text>
</comment>
<dbReference type="AlphaFoldDB" id="A0A090QUG7"/>
<gene>
    <name evidence="3" type="ORF">JCM19237_1548</name>
</gene>
<dbReference type="InterPro" id="IPR015421">
    <property type="entry name" value="PyrdxlP-dep_Trfase_major"/>
</dbReference>
<name>A0A090QUG7_9GAMM</name>
<dbReference type="Proteomes" id="UP000029227">
    <property type="component" value="Unassembled WGS sequence"/>
</dbReference>
<proteinExistence type="predicted"/>
<organism evidence="3 4">
    <name type="scientific">Photobacterium aphoticum</name>
    <dbReference type="NCBI Taxonomy" id="754436"/>
    <lineage>
        <taxon>Bacteria</taxon>
        <taxon>Pseudomonadati</taxon>
        <taxon>Pseudomonadota</taxon>
        <taxon>Gammaproteobacteria</taxon>
        <taxon>Vibrionales</taxon>
        <taxon>Vibrionaceae</taxon>
        <taxon>Photobacterium</taxon>
    </lineage>
</organism>
<sequence length="139" mass="15303">MIGGGMPVGAFGGRRDVMQYIAPTGPVYQAGTLSGNPVAMAAGFACLNVLTKEGHEQQLNTTTQRLAEGFQALADKYNVPLVTNQVGAMFGFFFTDQDTVTCYDDVTKCDVERFKRFFNLMLEKACTWHRLRTKPASPH</sequence>
<dbReference type="EC" id="5.4.3.8" evidence="3"/>
<dbReference type="GO" id="GO:0042286">
    <property type="term" value="F:glutamate-1-semialdehyde 2,1-aminomutase activity"/>
    <property type="evidence" value="ECO:0007669"/>
    <property type="project" value="UniProtKB-EC"/>
</dbReference>
<dbReference type="GO" id="GO:0008483">
    <property type="term" value="F:transaminase activity"/>
    <property type="evidence" value="ECO:0007669"/>
    <property type="project" value="UniProtKB-KW"/>
</dbReference>
<dbReference type="STRING" id="754436.JCM19237_1548"/>
<dbReference type="Pfam" id="PF00202">
    <property type="entry name" value="Aminotran_3"/>
    <property type="match status" value="1"/>
</dbReference>
<dbReference type="InterPro" id="IPR005814">
    <property type="entry name" value="Aminotrans_3"/>
</dbReference>
<dbReference type="InterPro" id="IPR015424">
    <property type="entry name" value="PyrdxlP-dep_Trfase"/>
</dbReference>
<comment type="cofactor">
    <cofactor evidence="1">
        <name>pyridoxal 5'-phosphate</name>
        <dbReference type="ChEBI" id="CHEBI:597326"/>
    </cofactor>
</comment>
<dbReference type="InterPro" id="IPR015422">
    <property type="entry name" value="PyrdxlP-dep_Trfase_small"/>
</dbReference>
<dbReference type="eggNOG" id="COG0001">
    <property type="taxonomic scope" value="Bacteria"/>
</dbReference>
<keyword evidence="3" id="KW-0808">Transferase</keyword>